<dbReference type="STRING" id="658219.SAMN05216212_1540"/>
<dbReference type="Proteomes" id="UP000199305">
    <property type="component" value="Unassembled WGS sequence"/>
</dbReference>
<evidence type="ECO:0000313" key="4">
    <source>
        <dbReference type="Proteomes" id="UP000199305"/>
    </source>
</evidence>
<dbReference type="RefSeq" id="WP_091511348.1">
    <property type="nucleotide sequence ID" value="NZ_FNFH01000003.1"/>
</dbReference>
<evidence type="ECO:0000256" key="1">
    <source>
        <dbReference type="ARBA" id="ARBA00006484"/>
    </source>
</evidence>
<dbReference type="AlphaFoldDB" id="A0A1G8ZAM5"/>
<dbReference type="OrthoDB" id="335726at2"/>
<dbReference type="EMBL" id="FNFH01000003">
    <property type="protein sequence ID" value="SDK12068.1"/>
    <property type="molecule type" value="Genomic_DNA"/>
</dbReference>
<evidence type="ECO:0000313" key="3">
    <source>
        <dbReference type="EMBL" id="SDK12068.1"/>
    </source>
</evidence>
<name>A0A1G8ZAM5_9GAMM</name>
<accession>A0A1G8ZAM5</accession>
<dbReference type="SUPFAM" id="SSF51735">
    <property type="entry name" value="NAD(P)-binding Rossmann-fold domains"/>
    <property type="match status" value="1"/>
</dbReference>
<dbReference type="GO" id="GO:0016020">
    <property type="term" value="C:membrane"/>
    <property type="evidence" value="ECO:0007669"/>
    <property type="project" value="TreeGrafter"/>
</dbReference>
<protein>
    <submittedName>
        <fullName evidence="3">Short-chain dehydrogenase</fullName>
    </submittedName>
</protein>
<comment type="similarity">
    <text evidence="1">Belongs to the short-chain dehydrogenases/reductases (SDR) family.</text>
</comment>
<dbReference type="PANTHER" id="PTHR44196">
    <property type="entry name" value="DEHYDROGENASE/REDUCTASE SDR FAMILY MEMBER 7B"/>
    <property type="match status" value="1"/>
</dbReference>
<dbReference type="InterPro" id="IPR020904">
    <property type="entry name" value="Sc_DH/Rdtase_CS"/>
</dbReference>
<dbReference type="GO" id="GO:0016491">
    <property type="term" value="F:oxidoreductase activity"/>
    <property type="evidence" value="ECO:0007669"/>
    <property type="project" value="UniProtKB-KW"/>
</dbReference>
<dbReference type="InterPro" id="IPR002347">
    <property type="entry name" value="SDR_fam"/>
</dbReference>
<reference evidence="4" key="1">
    <citation type="submission" date="2016-10" db="EMBL/GenBank/DDBJ databases">
        <authorList>
            <person name="Varghese N."/>
            <person name="Submissions S."/>
        </authorList>
    </citation>
    <scope>NUCLEOTIDE SEQUENCE [LARGE SCALE GENOMIC DNA]</scope>
    <source>
        <strain evidence="4">CGMCC 1.10658</strain>
    </source>
</reference>
<keyword evidence="2" id="KW-0560">Oxidoreductase</keyword>
<sequence length="259" mass="28550">MSVIEGKTIWVTGASSGIGQALAQRLADHNNFVIISSRSRESLLDVQKASPKRIRVLPCDVSDDGAMDQAGRELAELTDQLDLVVACAGTCEYDNGLQLDSASYRRVFDANFFGVVNTLRQALPLLARSKAPVFAAVGSLSSVVGFPRAEAYGASKAALGYFLDAVRADLSRTCLKVVHIRPGFIDTPLTERNDFDMPFLMTPEAAAERIERGLARGHSTIDFPKRLSWSLRFFGFFRSLWFRISAPRMTRIRSLASRQ</sequence>
<gene>
    <name evidence="3" type="ORF">SAMN05216212_1540</name>
</gene>
<dbReference type="InterPro" id="IPR036291">
    <property type="entry name" value="NAD(P)-bd_dom_sf"/>
</dbReference>
<dbReference type="PANTHER" id="PTHR44196:SF1">
    <property type="entry name" value="DEHYDROGENASE_REDUCTASE SDR FAMILY MEMBER 7B"/>
    <property type="match status" value="1"/>
</dbReference>
<evidence type="ECO:0000256" key="2">
    <source>
        <dbReference type="ARBA" id="ARBA00023002"/>
    </source>
</evidence>
<dbReference type="PROSITE" id="PS00061">
    <property type="entry name" value="ADH_SHORT"/>
    <property type="match status" value="1"/>
</dbReference>
<keyword evidence="4" id="KW-1185">Reference proteome</keyword>
<dbReference type="Pfam" id="PF00106">
    <property type="entry name" value="adh_short"/>
    <property type="match status" value="1"/>
</dbReference>
<proteinExistence type="inferred from homology"/>
<dbReference type="PRINTS" id="PR00081">
    <property type="entry name" value="GDHRDH"/>
</dbReference>
<dbReference type="Gene3D" id="3.40.50.720">
    <property type="entry name" value="NAD(P)-binding Rossmann-like Domain"/>
    <property type="match status" value="1"/>
</dbReference>
<organism evidence="3 4">
    <name type="scientific">Microbulbifer yueqingensis</name>
    <dbReference type="NCBI Taxonomy" id="658219"/>
    <lineage>
        <taxon>Bacteria</taxon>
        <taxon>Pseudomonadati</taxon>
        <taxon>Pseudomonadota</taxon>
        <taxon>Gammaproteobacteria</taxon>
        <taxon>Cellvibrionales</taxon>
        <taxon>Microbulbiferaceae</taxon>
        <taxon>Microbulbifer</taxon>
    </lineage>
</organism>